<proteinExistence type="predicted"/>
<comment type="caution">
    <text evidence="1">The sequence shown here is derived from an EMBL/GenBank/DDBJ whole genome shotgun (WGS) entry which is preliminary data.</text>
</comment>
<dbReference type="GO" id="GO:0004869">
    <property type="term" value="F:cysteine-type endopeptidase inhibitor activity"/>
    <property type="evidence" value="ECO:0007669"/>
    <property type="project" value="InterPro"/>
</dbReference>
<dbReference type="CDD" id="cd00042">
    <property type="entry name" value="CY"/>
    <property type="match status" value="1"/>
</dbReference>
<dbReference type="AlphaFoldDB" id="A0A401Q4K4"/>
<accession>A0A401Q4K4</accession>
<dbReference type="InterPro" id="IPR046350">
    <property type="entry name" value="Cystatin_sf"/>
</dbReference>
<dbReference type="OrthoDB" id="1908104at2759"/>
<reference evidence="1 2" key="1">
    <citation type="journal article" date="2018" name="Nat. Ecol. Evol.">
        <title>Shark genomes provide insights into elasmobranch evolution and the origin of vertebrates.</title>
        <authorList>
            <person name="Hara Y"/>
            <person name="Yamaguchi K"/>
            <person name="Onimaru K"/>
            <person name="Kadota M"/>
            <person name="Koyanagi M"/>
            <person name="Keeley SD"/>
            <person name="Tatsumi K"/>
            <person name="Tanaka K"/>
            <person name="Motone F"/>
            <person name="Kageyama Y"/>
            <person name="Nozu R"/>
            <person name="Adachi N"/>
            <person name="Nishimura O"/>
            <person name="Nakagawa R"/>
            <person name="Tanegashima C"/>
            <person name="Kiyatake I"/>
            <person name="Matsumoto R"/>
            <person name="Murakumo K"/>
            <person name="Nishida K"/>
            <person name="Terakita A"/>
            <person name="Kuratani S"/>
            <person name="Sato K"/>
            <person name="Hyodo S Kuraku.S."/>
        </authorList>
    </citation>
    <scope>NUCLEOTIDE SEQUENCE [LARGE SCALE GENOMIC DNA]</scope>
</reference>
<evidence type="ECO:0000313" key="1">
    <source>
        <dbReference type="EMBL" id="GCB80300.1"/>
    </source>
</evidence>
<evidence type="ECO:0000313" key="2">
    <source>
        <dbReference type="Proteomes" id="UP000288216"/>
    </source>
</evidence>
<organism evidence="1 2">
    <name type="scientific">Scyliorhinus torazame</name>
    <name type="common">Cloudy catshark</name>
    <name type="synonym">Catulus torazame</name>
    <dbReference type="NCBI Taxonomy" id="75743"/>
    <lineage>
        <taxon>Eukaryota</taxon>
        <taxon>Metazoa</taxon>
        <taxon>Chordata</taxon>
        <taxon>Craniata</taxon>
        <taxon>Vertebrata</taxon>
        <taxon>Chondrichthyes</taxon>
        <taxon>Elasmobranchii</taxon>
        <taxon>Galeomorphii</taxon>
        <taxon>Galeoidea</taxon>
        <taxon>Carcharhiniformes</taxon>
        <taxon>Scyliorhinidae</taxon>
        <taxon>Scyliorhinus</taxon>
    </lineage>
</organism>
<sequence>MDLGGLLYILDAKLGRTQCRKDADENLTSCSSTEVAGLAKKFLCHFEVLSTFWRDEKYLLQSNCKPLSRQE</sequence>
<gene>
    <name evidence="1" type="ORF">scyTo_0018067</name>
</gene>
<protein>
    <submittedName>
        <fullName evidence="1">Uncharacterized protein</fullName>
    </submittedName>
</protein>
<dbReference type="Proteomes" id="UP000288216">
    <property type="component" value="Unassembled WGS sequence"/>
</dbReference>
<name>A0A401Q4K4_SCYTO</name>
<dbReference type="InterPro" id="IPR000010">
    <property type="entry name" value="Cystatin_dom"/>
</dbReference>
<dbReference type="EMBL" id="BFAA01012258">
    <property type="protein sequence ID" value="GCB80300.1"/>
    <property type="molecule type" value="Genomic_DNA"/>
</dbReference>
<keyword evidence="2" id="KW-1185">Reference proteome</keyword>
<dbReference type="Gene3D" id="3.10.450.10">
    <property type="match status" value="1"/>
</dbReference>
<dbReference type="SUPFAM" id="SSF54403">
    <property type="entry name" value="Cystatin/monellin"/>
    <property type="match status" value="1"/>
</dbReference>